<evidence type="ECO:0000256" key="9">
    <source>
        <dbReference type="ARBA" id="ARBA00022840"/>
    </source>
</evidence>
<evidence type="ECO:0000256" key="7">
    <source>
        <dbReference type="ARBA" id="ARBA00022741"/>
    </source>
</evidence>
<evidence type="ECO:0000259" key="17">
    <source>
        <dbReference type="Pfam" id="PF02706"/>
    </source>
</evidence>
<feature type="domain" description="Polysaccharide chain length determinant N-terminal" evidence="17">
    <location>
        <begin position="30"/>
        <end position="119"/>
    </location>
</feature>
<keyword evidence="6 16" id="KW-0812">Transmembrane</keyword>
<dbReference type="InterPro" id="IPR050445">
    <property type="entry name" value="Bact_polysacc_biosynth/exp"/>
</dbReference>
<dbReference type="GO" id="GO:0005886">
    <property type="term" value="C:plasma membrane"/>
    <property type="evidence" value="ECO:0007669"/>
    <property type="project" value="UniProtKB-SubCell"/>
</dbReference>
<dbReference type="EMBL" id="BMIY01000008">
    <property type="protein sequence ID" value="GFZ77419.1"/>
    <property type="molecule type" value="Genomic_DNA"/>
</dbReference>
<dbReference type="Gene3D" id="3.40.50.300">
    <property type="entry name" value="P-loop containing nucleotide triphosphate hydrolases"/>
    <property type="match status" value="1"/>
</dbReference>
<dbReference type="AlphaFoldDB" id="A0A916QKU5"/>
<feature type="domain" description="AAA" evidence="18">
    <location>
        <begin position="589"/>
        <end position="701"/>
    </location>
</feature>
<dbReference type="InterPro" id="IPR027417">
    <property type="entry name" value="P-loop_NTPase"/>
</dbReference>
<keyword evidence="12" id="KW-0829">Tyrosine-protein kinase</keyword>
<dbReference type="Pfam" id="PF23607">
    <property type="entry name" value="WZC_N"/>
    <property type="match status" value="1"/>
</dbReference>
<keyword evidence="10 16" id="KW-1133">Transmembrane helix</keyword>
<evidence type="ECO:0000313" key="20">
    <source>
        <dbReference type="EMBL" id="GFZ77419.1"/>
    </source>
</evidence>
<evidence type="ECO:0000256" key="5">
    <source>
        <dbReference type="ARBA" id="ARBA00022679"/>
    </source>
</evidence>
<evidence type="ECO:0000256" key="11">
    <source>
        <dbReference type="ARBA" id="ARBA00023136"/>
    </source>
</evidence>
<evidence type="ECO:0000256" key="3">
    <source>
        <dbReference type="ARBA" id="ARBA00022475"/>
    </source>
</evidence>
<evidence type="ECO:0000259" key="18">
    <source>
        <dbReference type="Pfam" id="PF13614"/>
    </source>
</evidence>
<keyword evidence="14" id="KW-0175">Coiled coil</keyword>
<protein>
    <submittedName>
        <fullName evidence="20">Tyrosine protein kinase</fullName>
    </submittedName>
</protein>
<feature type="transmembrane region" description="Helical" evidence="16">
    <location>
        <begin position="454"/>
        <end position="473"/>
    </location>
</feature>
<reference evidence="20" key="1">
    <citation type="journal article" date="2014" name="Int. J. Syst. Evol. Microbiol.">
        <title>Complete genome sequence of Corynebacterium casei LMG S-19264T (=DSM 44701T), isolated from a smear-ripened cheese.</title>
        <authorList>
            <consortium name="US DOE Joint Genome Institute (JGI-PGF)"/>
            <person name="Walter F."/>
            <person name="Albersmeier A."/>
            <person name="Kalinowski J."/>
            <person name="Ruckert C."/>
        </authorList>
    </citation>
    <scope>NUCLEOTIDE SEQUENCE</scope>
    <source>
        <strain evidence="20">CGMCC 1.15425</strain>
    </source>
</reference>
<evidence type="ECO:0000313" key="21">
    <source>
        <dbReference type="Proteomes" id="UP000627715"/>
    </source>
</evidence>
<evidence type="ECO:0000256" key="2">
    <source>
        <dbReference type="ARBA" id="ARBA00008883"/>
    </source>
</evidence>
<feature type="domain" description="Tyrosine-protein kinase G-rich" evidence="19">
    <location>
        <begin position="395"/>
        <end position="476"/>
    </location>
</feature>
<dbReference type="PANTHER" id="PTHR32309">
    <property type="entry name" value="TYROSINE-PROTEIN KINASE"/>
    <property type="match status" value="1"/>
</dbReference>
<name>A0A916QKU5_9GAMM</name>
<dbReference type="GO" id="GO:0005524">
    <property type="term" value="F:ATP binding"/>
    <property type="evidence" value="ECO:0007669"/>
    <property type="project" value="UniProtKB-KW"/>
</dbReference>
<evidence type="ECO:0000256" key="10">
    <source>
        <dbReference type="ARBA" id="ARBA00022989"/>
    </source>
</evidence>
<keyword evidence="7" id="KW-0547">Nucleotide-binding</keyword>
<organism evidence="20 21">
    <name type="scientific">Pseudohongiella nitratireducens</name>
    <dbReference type="NCBI Taxonomy" id="1768907"/>
    <lineage>
        <taxon>Bacteria</taxon>
        <taxon>Pseudomonadati</taxon>
        <taxon>Pseudomonadota</taxon>
        <taxon>Gammaproteobacteria</taxon>
        <taxon>Pseudomonadales</taxon>
        <taxon>Pseudohongiellaceae</taxon>
        <taxon>Pseudohongiella</taxon>
    </lineage>
</organism>
<evidence type="ECO:0000256" key="16">
    <source>
        <dbReference type="SAM" id="Phobius"/>
    </source>
</evidence>
<gene>
    <name evidence="20" type="primary">wzc</name>
    <name evidence="20" type="ORF">GCM10011403_20530</name>
</gene>
<dbReference type="Pfam" id="PF13614">
    <property type="entry name" value="AAA_31"/>
    <property type="match status" value="1"/>
</dbReference>
<keyword evidence="11 16" id="KW-0472">Membrane</keyword>
<feature type="region of interest" description="Disordered" evidence="15">
    <location>
        <begin position="1"/>
        <end position="27"/>
    </location>
</feature>
<dbReference type="CDD" id="cd05387">
    <property type="entry name" value="BY-kinase"/>
    <property type="match status" value="1"/>
</dbReference>
<evidence type="ECO:0000256" key="13">
    <source>
        <dbReference type="ARBA" id="ARBA00053015"/>
    </source>
</evidence>
<keyword evidence="4" id="KW-0997">Cell inner membrane</keyword>
<dbReference type="SUPFAM" id="SSF52540">
    <property type="entry name" value="P-loop containing nucleoside triphosphate hydrolases"/>
    <property type="match status" value="1"/>
</dbReference>
<comment type="subcellular location">
    <subcellularLocation>
        <location evidence="1">Cell inner membrane</location>
        <topology evidence="1">Multi-pass membrane protein</topology>
    </subcellularLocation>
</comment>
<dbReference type="Pfam" id="PF13807">
    <property type="entry name" value="GNVR"/>
    <property type="match status" value="1"/>
</dbReference>
<comment type="caution">
    <text evidence="20">The sequence shown here is derived from an EMBL/GenBank/DDBJ whole genome shotgun (WGS) entry which is preliminary data.</text>
</comment>
<feature type="coiled-coil region" evidence="14">
    <location>
        <begin position="334"/>
        <end position="406"/>
    </location>
</feature>
<evidence type="ECO:0000256" key="6">
    <source>
        <dbReference type="ARBA" id="ARBA00022692"/>
    </source>
</evidence>
<comment type="similarity">
    <text evidence="2">Belongs to the etk/wzc family.</text>
</comment>
<dbReference type="RefSeq" id="WP_082866416.1">
    <property type="nucleotide sequence ID" value="NZ_BMIY01000008.1"/>
</dbReference>
<evidence type="ECO:0000256" key="12">
    <source>
        <dbReference type="ARBA" id="ARBA00023137"/>
    </source>
</evidence>
<dbReference type="InterPro" id="IPR005702">
    <property type="entry name" value="Wzc-like_C"/>
</dbReference>
<keyword evidence="21" id="KW-1185">Reference proteome</keyword>
<keyword evidence="9" id="KW-0067">ATP-binding</keyword>
<dbReference type="GO" id="GO:0004713">
    <property type="term" value="F:protein tyrosine kinase activity"/>
    <property type="evidence" value="ECO:0007669"/>
    <property type="project" value="UniProtKB-KW"/>
</dbReference>
<reference evidence="20" key="2">
    <citation type="submission" date="2020-09" db="EMBL/GenBank/DDBJ databases">
        <authorList>
            <person name="Sun Q."/>
            <person name="Zhou Y."/>
        </authorList>
    </citation>
    <scope>NUCLEOTIDE SEQUENCE</scope>
    <source>
        <strain evidence="20">CGMCC 1.15425</strain>
    </source>
</reference>
<keyword evidence="5" id="KW-0808">Transferase</keyword>
<dbReference type="InterPro" id="IPR025669">
    <property type="entry name" value="AAA_dom"/>
</dbReference>
<accession>A0A916QKU5</accession>
<feature type="compositionally biased region" description="Polar residues" evidence="15">
    <location>
        <begin position="1"/>
        <end position="11"/>
    </location>
</feature>
<dbReference type="OrthoDB" id="9775724at2"/>
<keyword evidence="8 20" id="KW-0418">Kinase</keyword>
<evidence type="ECO:0000256" key="8">
    <source>
        <dbReference type="ARBA" id="ARBA00022777"/>
    </source>
</evidence>
<dbReference type="Pfam" id="PF02706">
    <property type="entry name" value="Wzz"/>
    <property type="match status" value="1"/>
</dbReference>
<dbReference type="InterPro" id="IPR032807">
    <property type="entry name" value="GNVR"/>
</dbReference>
<evidence type="ECO:0000256" key="14">
    <source>
        <dbReference type="SAM" id="Coils"/>
    </source>
</evidence>
<evidence type="ECO:0000256" key="4">
    <source>
        <dbReference type="ARBA" id="ARBA00022519"/>
    </source>
</evidence>
<feature type="transmembrane region" description="Helical" evidence="16">
    <location>
        <begin position="46"/>
        <end position="63"/>
    </location>
</feature>
<sequence length="775" mass="86446">MSENFANSHTNHAAPVQSPRQSRGQNQNSDEIDLGYLLAICLDHKWLIIIVTLIVTLLGYTYATLATPIYRADALLQVEQTQSNLGSIEMAVMGQEQVASSTQSEILRSRMIMGRAAQQAGLDLVVTPNYFPVIGAAMVRMDVERPGFAQGSNHAWAGDSITVDSLQVDPSLTGRPLTLTVTGANRYRLSDQDERVLGEGSLGELLTIETPFVEMLVTQISAPAGVEFTVLKRTDTQMIRNLQVRFNVSQRGRETGILELTLEGPDPEELERSLNAISDVYLVQNINRQAAEAESRLEFLEQQTPLIQNDLNSAESRLNDYRASQDSVDLSFETRSMLERLVELESELNQLEIQESELSQRFTPSHPSYQTLLEKRSQLERERSRLEAQTDNLPETQRQVLRLNRDVEVSQAIYMQMLNATQELRIARAGTVGNVRILDNAVTGTYPIEPRKNLIIVISSMAGIMLGLMVVLLRHMLRRGVESVDQLQALGLQVYATIPLSERQRRLFDRFKDRKWRHRIRSAFGNTMADTMGKARKFRRTRDENGVLALIDPSDLAIEALRSLRTSLHFAMLEAGNKRLMLTGPSPAVGKSFISANLAAICAQSGQRVLLIDADLRKGHIHRSFKGESAQGLSDYLVGDCSLDTVLRGTEQNGLDYIARGTAPPNPSELLMTQRFAQFLDDVESQYDLVIIDTPPALAVTDAAVVGKLVGTTLMITRFRENPVNEIERSLEQLENAGVVVKGSILNAIERTASSYYGYGYGYGYYHYAYKSDND</sequence>
<evidence type="ECO:0000256" key="1">
    <source>
        <dbReference type="ARBA" id="ARBA00004429"/>
    </source>
</evidence>
<evidence type="ECO:0000259" key="19">
    <source>
        <dbReference type="Pfam" id="PF13807"/>
    </source>
</evidence>
<dbReference type="InterPro" id="IPR003856">
    <property type="entry name" value="LPS_length_determ_N"/>
</dbReference>
<comment type="catalytic activity">
    <reaction evidence="13">
        <text>L-tyrosyl-[protein] + ATP = O-phospho-L-tyrosyl-[protein] + ADP + H(+)</text>
        <dbReference type="Rhea" id="RHEA:10596"/>
        <dbReference type="Rhea" id="RHEA-COMP:10136"/>
        <dbReference type="Rhea" id="RHEA-COMP:20101"/>
        <dbReference type="ChEBI" id="CHEBI:15378"/>
        <dbReference type="ChEBI" id="CHEBI:30616"/>
        <dbReference type="ChEBI" id="CHEBI:46858"/>
        <dbReference type="ChEBI" id="CHEBI:61978"/>
        <dbReference type="ChEBI" id="CHEBI:456216"/>
    </reaction>
</comment>
<dbReference type="NCBIfam" id="TIGR01007">
    <property type="entry name" value="eps_fam"/>
    <property type="match status" value="1"/>
</dbReference>
<dbReference type="Proteomes" id="UP000627715">
    <property type="component" value="Unassembled WGS sequence"/>
</dbReference>
<dbReference type="PANTHER" id="PTHR32309:SF32">
    <property type="entry name" value="TYROSINE-PROTEIN KINASE ETK-RELATED"/>
    <property type="match status" value="1"/>
</dbReference>
<keyword evidence="3" id="KW-1003">Cell membrane</keyword>
<evidence type="ECO:0000256" key="15">
    <source>
        <dbReference type="SAM" id="MobiDB-lite"/>
    </source>
</evidence>
<proteinExistence type="inferred from homology"/>
<feature type="compositionally biased region" description="Polar residues" evidence="15">
    <location>
        <begin position="18"/>
        <end position="27"/>
    </location>
</feature>